<feature type="domain" description="Reverse transcriptase" evidence="2">
    <location>
        <begin position="106"/>
        <end position="297"/>
    </location>
</feature>
<sequence length="367" mass="41919">MGAQIHFQSGGPKVTDSQNKPISILTITLEDEYRLHQEQVPPDQDINSWLQRFLEAWAETGGLGLAKHRPAIFVEVKPGTDPVRVRQYPMPLEAKEGITPHIRWLLDQGVLRACHSPWNTPLLPVCKPNSKDYRPVQDLREVNKRVMDIHPTVPNPYTLLSTLNPEKQWYTVLDLKDAFFSLPLAPKSQELFAFEWTDPQRGINGQLTWTRLPQGFKNSPTLFDEALHEDLGEYRRQHPEINLLQYVDDLLVAAKSPEACVQGTEDLLKTLGKLGYRASAKKAQICKSEVTYLGYLLKGGQCWLTSARKETVLRIPRPQSTRQVREFLGSAGFCRLWIPRFAELAKPLYQATKEQQPFNWTEEAELA</sequence>
<dbReference type="InterPro" id="IPR043502">
    <property type="entry name" value="DNA/RNA_pol_sf"/>
</dbReference>
<evidence type="ECO:0000313" key="3">
    <source>
        <dbReference type="Ensembl" id="ENSPTEP00000005721.1"/>
    </source>
</evidence>
<dbReference type="Proteomes" id="UP000694416">
    <property type="component" value="Unplaced"/>
</dbReference>
<dbReference type="PANTHER" id="PTHR33064:SF29">
    <property type="entry name" value="PEPTIDASE A2 DOMAIN-CONTAINING PROTEIN-RELATED"/>
    <property type="match status" value="1"/>
</dbReference>
<dbReference type="InterPro" id="IPR043128">
    <property type="entry name" value="Rev_trsase/Diguanyl_cyclase"/>
</dbReference>
<dbReference type="PANTHER" id="PTHR33064">
    <property type="entry name" value="POL PROTEIN"/>
    <property type="match status" value="1"/>
</dbReference>
<evidence type="ECO:0000256" key="1">
    <source>
        <dbReference type="ARBA" id="ARBA00010879"/>
    </source>
</evidence>
<keyword evidence="4" id="KW-1185">Reference proteome</keyword>
<dbReference type="Gene3D" id="3.30.70.270">
    <property type="match status" value="2"/>
</dbReference>
<dbReference type="Pfam" id="PF00078">
    <property type="entry name" value="RVT_1"/>
    <property type="match status" value="1"/>
</dbReference>
<protein>
    <recommendedName>
        <fullName evidence="2">Reverse transcriptase domain-containing protein</fullName>
    </recommendedName>
</protein>
<name>A0A8C9GKG3_9PRIM</name>
<dbReference type="PROSITE" id="PS50878">
    <property type="entry name" value="RT_POL"/>
    <property type="match status" value="1"/>
</dbReference>
<evidence type="ECO:0000259" key="2">
    <source>
        <dbReference type="PROSITE" id="PS50878"/>
    </source>
</evidence>
<dbReference type="Gene3D" id="3.10.10.10">
    <property type="entry name" value="HIV Type 1 Reverse Transcriptase, subunit A, domain 1"/>
    <property type="match status" value="1"/>
</dbReference>
<dbReference type="InterPro" id="IPR000477">
    <property type="entry name" value="RT_dom"/>
</dbReference>
<proteinExistence type="inferred from homology"/>
<dbReference type="InterPro" id="IPR051320">
    <property type="entry name" value="Viral_Replic_Matur_Polypro"/>
</dbReference>
<dbReference type="Ensembl" id="ENSPTET00000008820.1">
    <property type="protein sequence ID" value="ENSPTEP00000005721.1"/>
    <property type="gene ID" value="ENSPTEG00000006635.1"/>
</dbReference>
<dbReference type="AlphaFoldDB" id="A0A8C9GKG3"/>
<accession>A0A8C9GKG3</accession>
<reference evidence="3" key="2">
    <citation type="submission" date="2025-09" db="UniProtKB">
        <authorList>
            <consortium name="Ensembl"/>
        </authorList>
    </citation>
    <scope>IDENTIFICATION</scope>
</reference>
<reference evidence="3" key="1">
    <citation type="submission" date="2025-08" db="UniProtKB">
        <authorList>
            <consortium name="Ensembl"/>
        </authorList>
    </citation>
    <scope>IDENTIFICATION</scope>
</reference>
<organism evidence="3 4">
    <name type="scientific">Piliocolobus tephrosceles</name>
    <name type="common">Ugandan red Colobus</name>
    <dbReference type="NCBI Taxonomy" id="591936"/>
    <lineage>
        <taxon>Eukaryota</taxon>
        <taxon>Metazoa</taxon>
        <taxon>Chordata</taxon>
        <taxon>Craniata</taxon>
        <taxon>Vertebrata</taxon>
        <taxon>Euteleostomi</taxon>
        <taxon>Mammalia</taxon>
        <taxon>Eutheria</taxon>
        <taxon>Euarchontoglires</taxon>
        <taxon>Primates</taxon>
        <taxon>Haplorrhini</taxon>
        <taxon>Catarrhini</taxon>
        <taxon>Cercopithecidae</taxon>
        <taxon>Colobinae</taxon>
        <taxon>Piliocolobus</taxon>
    </lineage>
</organism>
<comment type="similarity">
    <text evidence="1">Belongs to the beta type-B retroviral polymerase family. HERV class-II K(HML-2) pol subfamily.</text>
</comment>
<dbReference type="SUPFAM" id="SSF56672">
    <property type="entry name" value="DNA/RNA polymerases"/>
    <property type="match status" value="1"/>
</dbReference>
<dbReference type="CDD" id="cd03715">
    <property type="entry name" value="RT_ZFREV_like"/>
    <property type="match status" value="1"/>
</dbReference>
<evidence type="ECO:0000313" key="4">
    <source>
        <dbReference type="Proteomes" id="UP000694416"/>
    </source>
</evidence>